<accession>A0A3G5A7Y5</accession>
<dbReference type="InterPro" id="IPR015943">
    <property type="entry name" value="WD40/YVTN_repeat-like_dom_sf"/>
</dbReference>
<sequence length="415" mass="47128">MAFFGRMMHQLPFFSVPLVLSWLEATDLSRTAHVCRAWRKQSATDMAWEACILSQWAPATLRATRIANLATTEHTSWRTRYRLLMRIRENWKTNNYDTIKLSGHTAPIYAIACNADFVFTASKDNTIRIWHIASRLCSHVLSDHTGGITAMLPDQNELLCGSQDGSIRIWAIDTGKEIRCLQTSAHSIHVIYCTQNLIFSGHKSAQVFIWDRETGDRVTSLLIPILPYKSSQIISIDVLYNNMAVATHDAIFSYSLPNNTPSLIIPHDEMISVRILERSENILINSRTKVNILSLLNGELLQSCLKNNLYHLPQPIKPDSIRTRTYGKFILEASSLGTNPRHPYPHALCLYRFLKHNSFYRDSPRFLHSVHAAKSCNIEVYAFIRNRDDTVLTLLDYASPSIGIPNPKDSSCVIS</sequence>
<dbReference type="InterPro" id="IPR036047">
    <property type="entry name" value="F-box-like_dom_sf"/>
</dbReference>
<dbReference type="SUPFAM" id="SSF81383">
    <property type="entry name" value="F-box domain"/>
    <property type="match status" value="1"/>
</dbReference>
<dbReference type="SMART" id="SM00320">
    <property type="entry name" value="WD40"/>
    <property type="match status" value="3"/>
</dbReference>
<dbReference type="InterPro" id="IPR036322">
    <property type="entry name" value="WD40_repeat_dom_sf"/>
</dbReference>
<keyword evidence="2" id="KW-0677">Repeat</keyword>
<evidence type="ECO:0000256" key="2">
    <source>
        <dbReference type="ARBA" id="ARBA00022737"/>
    </source>
</evidence>
<organism evidence="3">
    <name type="scientific">Hyperionvirus sp</name>
    <dbReference type="NCBI Taxonomy" id="2487770"/>
    <lineage>
        <taxon>Viruses</taxon>
        <taxon>Varidnaviria</taxon>
        <taxon>Bamfordvirae</taxon>
        <taxon>Nucleocytoviricota</taxon>
        <taxon>Megaviricetes</taxon>
        <taxon>Imitervirales</taxon>
        <taxon>Mimiviridae</taxon>
        <taxon>Klosneuvirinae</taxon>
    </lineage>
</organism>
<protein>
    <submittedName>
        <fullName evidence="3">Uncharacterized protein</fullName>
    </submittedName>
</protein>
<dbReference type="PROSITE" id="PS50082">
    <property type="entry name" value="WD_REPEATS_2"/>
    <property type="match status" value="2"/>
</dbReference>
<dbReference type="Pfam" id="PF00400">
    <property type="entry name" value="WD40"/>
    <property type="match status" value="2"/>
</dbReference>
<dbReference type="SUPFAM" id="SSF50978">
    <property type="entry name" value="WD40 repeat-like"/>
    <property type="match status" value="1"/>
</dbReference>
<evidence type="ECO:0000256" key="1">
    <source>
        <dbReference type="ARBA" id="ARBA00022574"/>
    </source>
</evidence>
<dbReference type="Gene3D" id="2.130.10.10">
    <property type="entry name" value="YVTN repeat-like/Quinoprotein amine dehydrogenase"/>
    <property type="match status" value="1"/>
</dbReference>
<evidence type="ECO:0000313" key="3">
    <source>
        <dbReference type="EMBL" id="AYV83152.1"/>
    </source>
</evidence>
<gene>
    <name evidence="3" type="ORF">Hyperionvirus4_117</name>
</gene>
<dbReference type="EMBL" id="MK072386">
    <property type="protein sequence ID" value="AYV83152.1"/>
    <property type="molecule type" value="Genomic_DNA"/>
</dbReference>
<reference evidence="3" key="1">
    <citation type="submission" date="2018-10" db="EMBL/GenBank/DDBJ databases">
        <title>Hidden diversity of soil giant viruses.</title>
        <authorList>
            <person name="Schulz F."/>
            <person name="Alteio L."/>
            <person name="Goudeau D."/>
            <person name="Ryan E.M."/>
            <person name="Malmstrom R.R."/>
            <person name="Blanchard J."/>
            <person name="Woyke T."/>
        </authorList>
    </citation>
    <scope>NUCLEOTIDE SEQUENCE</scope>
    <source>
        <strain evidence="3">HYV1</strain>
    </source>
</reference>
<proteinExistence type="predicted"/>
<dbReference type="Gene3D" id="1.20.1280.50">
    <property type="match status" value="1"/>
</dbReference>
<dbReference type="PANTHER" id="PTHR44436:SF1">
    <property type="entry name" value="F-BOX_WD REPEAT-CONTAINING PROTEIN 2"/>
    <property type="match status" value="1"/>
</dbReference>
<dbReference type="PANTHER" id="PTHR44436">
    <property type="entry name" value="F-BOX/WD REPEAT-CONTAINING PROTEIN 2"/>
    <property type="match status" value="1"/>
</dbReference>
<dbReference type="InterPro" id="IPR042627">
    <property type="entry name" value="FBXW2"/>
</dbReference>
<dbReference type="PROSITE" id="PS50294">
    <property type="entry name" value="WD_REPEATS_REGION"/>
    <property type="match status" value="1"/>
</dbReference>
<dbReference type="InterPro" id="IPR001680">
    <property type="entry name" value="WD40_rpt"/>
</dbReference>
<keyword evidence="1" id="KW-0853">WD repeat</keyword>
<name>A0A3G5A7Y5_9VIRU</name>